<dbReference type="Gene3D" id="3.40.50.1820">
    <property type="entry name" value="alpha/beta hydrolase"/>
    <property type="match status" value="1"/>
</dbReference>
<evidence type="ECO:0000313" key="4">
    <source>
        <dbReference type="EMBL" id="MDN5205544.1"/>
    </source>
</evidence>
<dbReference type="Gene3D" id="3.30.559.30">
    <property type="entry name" value="Nonribosomal peptide synthetase, condensation domain"/>
    <property type="match status" value="1"/>
</dbReference>
<dbReference type="PROSITE" id="PS00455">
    <property type="entry name" value="AMP_BINDING"/>
    <property type="match status" value="1"/>
</dbReference>
<evidence type="ECO:0000259" key="3">
    <source>
        <dbReference type="PROSITE" id="PS50075"/>
    </source>
</evidence>
<dbReference type="SUPFAM" id="SSF56801">
    <property type="entry name" value="Acetyl-CoA synthetase-like"/>
    <property type="match status" value="1"/>
</dbReference>
<dbReference type="InterPro" id="IPR001242">
    <property type="entry name" value="Condensation_dom"/>
</dbReference>
<dbReference type="InterPro" id="IPR010071">
    <property type="entry name" value="AA_adenyl_dom"/>
</dbReference>
<dbReference type="Proteomes" id="UP001172082">
    <property type="component" value="Unassembled WGS sequence"/>
</dbReference>
<dbReference type="SUPFAM" id="SSF52777">
    <property type="entry name" value="CoA-dependent acyltransferases"/>
    <property type="match status" value="2"/>
</dbReference>
<dbReference type="InterPro" id="IPR025110">
    <property type="entry name" value="AMP-bd_C"/>
</dbReference>
<dbReference type="NCBIfam" id="TIGR01733">
    <property type="entry name" value="AA-adenyl-dom"/>
    <property type="match status" value="1"/>
</dbReference>
<dbReference type="Gene3D" id="1.10.1200.10">
    <property type="entry name" value="ACP-like"/>
    <property type="match status" value="2"/>
</dbReference>
<protein>
    <submittedName>
        <fullName evidence="4">Amino acid adenylation domain-containing protein</fullName>
    </submittedName>
</protein>
<evidence type="ECO:0000256" key="1">
    <source>
        <dbReference type="ARBA" id="ARBA00022450"/>
    </source>
</evidence>
<dbReference type="InterPro" id="IPR009081">
    <property type="entry name" value="PP-bd_ACP"/>
</dbReference>
<organism evidence="4 5">
    <name type="scientific">Splendidivirga corallicola</name>
    <dbReference type="NCBI Taxonomy" id="3051826"/>
    <lineage>
        <taxon>Bacteria</taxon>
        <taxon>Pseudomonadati</taxon>
        <taxon>Bacteroidota</taxon>
        <taxon>Cytophagia</taxon>
        <taxon>Cytophagales</taxon>
        <taxon>Splendidivirgaceae</taxon>
        <taxon>Splendidivirga</taxon>
    </lineage>
</organism>
<evidence type="ECO:0000256" key="2">
    <source>
        <dbReference type="ARBA" id="ARBA00022553"/>
    </source>
</evidence>
<accession>A0ABT8KZI7</accession>
<keyword evidence="5" id="KW-1185">Reference proteome</keyword>
<evidence type="ECO:0000313" key="5">
    <source>
        <dbReference type="Proteomes" id="UP001172082"/>
    </source>
</evidence>
<dbReference type="Gene3D" id="2.30.38.10">
    <property type="entry name" value="Luciferase, Domain 3"/>
    <property type="match status" value="1"/>
</dbReference>
<proteinExistence type="predicted"/>
<comment type="caution">
    <text evidence="4">The sequence shown here is derived from an EMBL/GenBank/DDBJ whole genome shotgun (WGS) entry which is preliminary data.</text>
</comment>
<dbReference type="PANTHER" id="PTHR45527:SF1">
    <property type="entry name" value="FATTY ACID SYNTHASE"/>
    <property type="match status" value="1"/>
</dbReference>
<dbReference type="InterPro" id="IPR000873">
    <property type="entry name" value="AMP-dep_synth/lig_dom"/>
</dbReference>
<dbReference type="Gene3D" id="3.40.50.980">
    <property type="match status" value="2"/>
</dbReference>
<dbReference type="InterPro" id="IPR036736">
    <property type="entry name" value="ACP-like_sf"/>
</dbReference>
<dbReference type="PANTHER" id="PTHR45527">
    <property type="entry name" value="NONRIBOSOMAL PEPTIDE SYNTHETASE"/>
    <property type="match status" value="1"/>
</dbReference>
<dbReference type="Pfam" id="PF00501">
    <property type="entry name" value="AMP-binding"/>
    <property type="match status" value="1"/>
</dbReference>
<dbReference type="PROSITE" id="PS50075">
    <property type="entry name" value="CARRIER"/>
    <property type="match status" value="2"/>
</dbReference>
<dbReference type="EMBL" id="JAUJEA010000020">
    <property type="protein sequence ID" value="MDN5205544.1"/>
    <property type="molecule type" value="Genomic_DNA"/>
</dbReference>
<dbReference type="InterPro" id="IPR020806">
    <property type="entry name" value="PKS_PP-bd"/>
</dbReference>
<reference evidence="4" key="1">
    <citation type="submission" date="2023-06" db="EMBL/GenBank/DDBJ databases">
        <title>Genomic of Parafulvivirga corallium.</title>
        <authorList>
            <person name="Wang G."/>
        </authorList>
    </citation>
    <scope>NUCLEOTIDE SEQUENCE</scope>
    <source>
        <strain evidence="4">BMA10</strain>
    </source>
</reference>
<dbReference type="CDD" id="cd19531">
    <property type="entry name" value="LCL_NRPS-like"/>
    <property type="match status" value="1"/>
</dbReference>
<dbReference type="SUPFAM" id="SSF53474">
    <property type="entry name" value="alpha/beta-Hydrolases"/>
    <property type="match status" value="1"/>
</dbReference>
<dbReference type="Pfam" id="PF00975">
    <property type="entry name" value="Thioesterase"/>
    <property type="match status" value="1"/>
</dbReference>
<sequence>MQKVASHSNIPMEEHEQAIERATRSKGDIQNTLIEIFKEVYRLKNINATYNFSKDLKNSLLTAAQAAVKIQQTFNIEIPLKTFIEHETILSLSDFIDRATEKNQSMKQLGPKKSWSGEIWPASFAQKRLWFLDQVKETGHTYNLPISYELKGSLNADILEECFQILVDRHESFRTSFFEKDGEVYQCVAPQRKVNMEYHDLSGLPEDHQKSLVKDFTRKVSNHKFNLETDPLIKFTLISLSNEHHFLVINMHHIISDAWSISIFLSELSDIYENIVTGNKPSLAALAFNYVAYTKWQNERLDGNLKNNQLKFWVDQLQGAAPILELPTDRPRPIFQTFNGGRVRFRIDGELNSKLQAYSAEHDCSIYRILIAAYKTLLYRYSGQEDIIIGTPVNGRQKKELEPIIGFFVNTLALRTEVSGNPSFKELLNRIKNTISGALGNQELPFDQLIEELHPNRTAAWNPIFQVMFVLQKEEKHKFDLGSVKAKRIEKQTISAKFDLTWEVIPTSDGFECSLDFNADLFDYRTIQNMSFHLQSILENCLTQPDLPVTELPMLLPEEKNQILIEWNQTELPYPKDRCLHQLFEEQVYKTPEAIAIVHNDIKLSYQELNQKVNQLAHCLIEKGADIEDFIGIHIDRTPEMVIGVLATLKAGAAYVAIDPQYPEDRKRLMAEDANLKFLLTSQNKSNPIFQHNIETIFVDDFCQYEANQFTTENPVNRVSLNNLAYMIYTSGSTGRPKGVLIEHKGLPNLIFDHIRKYNLTEASCVLQFASLSFDASICEIGMALTSGASLCLAKKESILPGPELIELLKDKKISHVTLPPSALSILPQETLPELKVITVTGEACPEILIDRWADDRKFFNGYGPSEVTIGATIAEFSETQKKTSIGRPFANYKIYILDKYQQPVPVGVPGEIYIGGIGLARGYHQRPDLTKEKFIDNPFVVGEKIYRTGDLAKYLPDGQIDFIGRIDNMVKMRGMRIELGEIEARINAFENIESAVVIVREDQPGRQVLTGYFTTKNNADISLNELKLELERKLPKHMIPTYLVALSRLPISPNGKVDREKLPIPNPATDVAFTNRKEPTSEKEKKLAIIWKKVLNIDEISIQDNFFDLGGHSLLAVTLFTEIEKELKLKIPVSVLFKFPTIEELAKHIVDLDGTQNQKSLIVPINNEGSLPPLYLVHTPSGHVLSYYSLAEHLGKDQPIYGLQARGLENDHKLLYNLEEMAKSYVDEIMRFQPSGPYYLGGYCFGGLLAYEIARQFEMKGQKVAQLFLMGSYVPKGVISDISLDKFDGEIEIPSPRQVPVNKRRSKNPIALWKRREEIKKILFKRSWKLGYRFFRKIGLPLPKAMIDIKLINAEALKAHTIKSYKGAIEFIQPEEKDPKSYYIATRAWEQFALGGVHNYTVKGTQSKMLGEPSSKHLAEIIGEAMNQEHFQEIHENRF</sequence>
<dbReference type="InterPro" id="IPR023213">
    <property type="entry name" value="CAT-like_dom_sf"/>
</dbReference>
<dbReference type="SMART" id="SM00823">
    <property type="entry name" value="PKS_PP"/>
    <property type="match status" value="1"/>
</dbReference>
<dbReference type="Pfam" id="PF00668">
    <property type="entry name" value="Condensation"/>
    <property type="match status" value="1"/>
</dbReference>
<dbReference type="SMART" id="SM01294">
    <property type="entry name" value="PKS_PP_betabranch"/>
    <property type="match status" value="1"/>
</dbReference>
<dbReference type="Gene3D" id="3.30.300.30">
    <property type="match status" value="1"/>
</dbReference>
<dbReference type="InterPro" id="IPR045851">
    <property type="entry name" value="AMP-bd_C_sf"/>
</dbReference>
<dbReference type="Pfam" id="PF13193">
    <property type="entry name" value="AMP-binding_C"/>
    <property type="match status" value="1"/>
</dbReference>
<dbReference type="InterPro" id="IPR020845">
    <property type="entry name" value="AMP-binding_CS"/>
</dbReference>
<dbReference type="InterPro" id="IPR029058">
    <property type="entry name" value="AB_hydrolase_fold"/>
</dbReference>
<keyword evidence="1" id="KW-0596">Phosphopantetheine</keyword>
<feature type="domain" description="Carrier" evidence="3">
    <location>
        <begin position="24"/>
        <end position="100"/>
    </location>
</feature>
<dbReference type="Gene3D" id="3.30.559.10">
    <property type="entry name" value="Chloramphenicol acetyltransferase-like domain"/>
    <property type="match status" value="1"/>
</dbReference>
<dbReference type="InterPro" id="IPR001031">
    <property type="entry name" value="Thioesterase"/>
</dbReference>
<keyword evidence="2" id="KW-0597">Phosphoprotein</keyword>
<dbReference type="RefSeq" id="WP_346755566.1">
    <property type="nucleotide sequence ID" value="NZ_JAUJEA010000020.1"/>
</dbReference>
<name>A0ABT8KZI7_9BACT</name>
<feature type="domain" description="Carrier" evidence="3">
    <location>
        <begin position="1079"/>
        <end position="1154"/>
    </location>
</feature>
<dbReference type="SUPFAM" id="SSF47336">
    <property type="entry name" value="ACP-like"/>
    <property type="match status" value="2"/>
</dbReference>
<dbReference type="Pfam" id="PF00550">
    <property type="entry name" value="PP-binding"/>
    <property type="match status" value="2"/>
</dbReference>
<gene>
    <name evidence="4" type="ORF">QQ008_29440</name>
</gene>